<dbReference type="RefSeq" id="WP_161324734.1">
    <property type="nucleotide sequence ID" value="NZ_JAAOLJ010000025.1"/>
</dbReference>
<keyword evidence="2" id="KW-0540">Nuclease</keyword>
<name>A0A0S2MMD1_LACPN</name>
<keyword evidence="2" id="KW-0378">Hydrolase</keyword>
<feature type="domain" description="GIY-YIG" evidence="1">
    <location>
        <begin position="175"/>
        <end position="273"/>
    </location>
</feature>
<dbReference type="AlphaFoldDB" id="A0A0S2MMD1"/>
<dbReference type="Gene3D" id="3.40.1440.10">
    <property type="entry name" value="GIY-YIG endonuclease"/>
    <property type="match status" value="1"/>
</dbReference>
<reference evidence="2" key="1">
    <citation type="submission" date="2015-06" db="EMBL/GenBank/DDBJ databases">
        <title>Sequence analysis and characterization of plasmids derived from Lactobacillus plantarum BM4.</title>
        <authorList>
            <person name="Xie Y."/>
            <person name="Zhang H."/>
            <person name="Jin J."/>
        </authorList>
    </citation>
    <scope>NUCLEOTIDE SEQUENCE</scope>
    <source>
        <strain evidence="2">BM4</strain>
        <plasmid evidence="2">pBM4</plasmid>
    </source>
</reference>
<evidence type="ECO:0000259" key="1">
    <source>
        <dbReference type="PROSITE" id="PS50164"/>
    </source>
</evidence>
<dbReference type="InterPro" id="IPR000305">
    <property type="entry name" value="GIY-YIG_endonuc"/>
</dbReference>
<geneLocation type="plasmid" evidence="2">
    <name>pBM4</name>
</geneLocation>
<protein>
    <submittedName>
        <fullName evidence="2">Endonuclease</fullName>
    </submittedName>
</protein>
<dbReference type="EMBL" id="KT149390">
    <property type="protein sequence ID" value="ALO75851.1"/>
    <property type="molecule type" value="Genomic_DNA"/>
</dbReference>
<dbReference type="CDD" id="cd10446">
    <property type="entry name" value="GIY-YIG_unchar_1"/>
    <property type="match status" value="1"/>
</dbReference>
<organism evidence="2">
    <name type="scientific">Lactiplantibacillus plantarum</name>
    <name type="common">Lactobacillus plantarum</name>
    <dbReference type="NCBI Taxonomy" id="1590"/>
    <lineage>
        <taxon>Bacteria</taxon>
        <taxon>Bacillati</taxon>
        <taxon>Bacillota</taxon>
        <taxon>Bacilli</taxon>
        <taxon>Lactobacillales</taxon>
        <taxon>Lactobacillaceae</taxon>
        <taxon>Lactiplantibacillus</taxon>
    </lineage>
</organism>
<proteinExistence type="predicted"/>
<dbReference type="PROSITE" id="PS50164">
    <property type="entry name" value="GIY_YIG"/>
    <property type="match status" value="1"/>
</dbReference>
<sequence>MKDIFLNDLLKFSDFDNVKIKFNKSNGQDDPIDLFKENPDLVNNQWLFWRSKRRNFNVNDIAINLIRVRDDLYLLTTIKKVTKELDRTNQINYEGEELEDYQSLFGRVIIKFHKKFETAVVKADKIINQMVVFQILPVIFDDNGFPGYDNVCVSYQQLNFVLEQHKSDWINALSHQKAVYLIRDMSNGKLYVGSATAKNGMLLSRWSSYIKNGHGGNKNLKDLVNQYGFDYVKNNFQYSILENYNSIVDDKFVLSRESWWKKVFDSRNPQFGYNAN</sequence>
<keyword evidence="2" id="KW-0614">Plasmid</keyword>
<dbReference type="InterPro" id="IPR035901">
    <property type="entry name" value="GIY-YIG_endonuc_sf"/>
</dbReference>
<dbReference type="SMART" id="SM00465">
    <property type="entry name" value="GIYc"/>
    <property type="match status" value="1"/>
</dbReference>
<accession>A0A0S2MMD1</accession>
<keyword evidence="2" id="KW-0255">Endonuclease</keyword>
<evidence type="ECO:0000313" key="2">
    <source>
        <dbReference type="EMBL" id="ALO75851.1"/>
    </source>
</evidence>
<dbReference type="GO" id="GO:0004519">
    <property type="term" value="F:endonuclease activity"/>
    <property type="evidence" value="ECO:0007669"/>
    <property type="project" value="UniProtKB-KW"/>
</dbReference>
<dbReference type="SUPFAM" id="SSF82771">
    <property type="entry name" value="GIY-YIG endonuclease"/>
    <property type="match status" value="1"/>
</dbReference>